<dbReference type="PROSITE" id="PS50096">
    <property type="entry name" value="IQ"/>
    <property type="match status" value="1"/>
</dbReference>
<organism evidence="1">
    <name type="scientific">marine sediment metagenome</name>
    <dbReference type="NCBI Taxonomy" id="412755"/>
    <lineage>
        <taxon>unclassified sequences</taxon>
        <taxon>metagenomes</taxon>
        <taxon>ecological metagenomes</taxon>
    </lineage>
</organism>
<proteinExistence type="predicted"/>
<sequence>MHIVHNPVPKIYLIENNGNRWIYKNIHEATKAVYKYGLIERWWPHAGTCSIGEYHRGPDYIDFDGQFCHTSYQFIVRTESGDIITPNDLRDVYYEEKRSASYYYYQRCYQNRNNFVFRAGPVPRTGRRSWGSCWRHPKTTAERREAAYVRYDKELRGYNIRPRAKRNFRNLPSVWDDFRRGNVNSKSWKNQKRRHQWKEKE</sequence>
<gene>
    <name evidence="1" type="ORF">LCGC14_1067910</name>
</gene>
<accession>A0A0F9MJ61</accession>
<dbReference type="EMBL" id="LAZR01004578">
    <property type="protein sequence ID" value="KKN07370.1"/>
    <property type="molecule type" value="Genomic_DNA"/>
</dbReference>
<reference evidence="1" key="1">
    <citation type="journal article" date="2015" name="Nature">
        <title>Complex archaea that bridge the gap between prokaryotes and eukaryotes.</title>
        <authorList>
            <person name="Spang A."/>
            <person name="Saw J.H."/>
            <person name="Jorgensen S.L."/>
            <person name="Zaremba-Niedzwiedzka K."/>
            <person name="Martijn J."/>
            <person name="Lind A.E."/>
            <person name="van Eijk R."/>
            <person name="Schleper C."/>
            <person name="Guy L."/>
            <person name="Ettema T.J."/>
        </authorList>
    </citation>
    <scope>NUCLEOTIDE SEQUENCE</scope>
</reference>
<name>A0A0F9MJ61_9ZZZZ</name>
<evidence type="ECO:0000313" key="1">
    <source>
        <dbReference type="EMBL" id="KKN07370.1"/>
    </source>
</evidence>
<dbReference type="AlphaFoldDB" id="A0A0F9MJ61"/>
<comment type="caution">
    <text evidence="1">The sequence shown here is derived from an EMBL/GenBank/DDBJ whole genome shotgun (WGS) entry which is preliminary data.</text>
</comment>
<protein>
    <submittedName>
        <fullName evidence="1">Uncharacterized protein</fullName>
    </submittedName>
</protein>